<gene>
    <name evidence="1" type="ORF">HU200_065642</name>
</gene>
<evidence type="ECO:0000313" key="1">
    <source>
        <dbReference type="EMBL" id="KAF8646838.1"/>
    </source>
</evidence>
<dbReference type="Proteomes" id="UP000636709">
    <property type="component" value="Unassembled WGS sequence"/>
</dbReference>
<dbReference type="EMBL" id="JACEFO010002881">
    <property type="protein sequence ID" value="KAF8646838.1"/>
    <property type="molecule type" value="Genomic_DNA"/>
</dbReference>
<proteinExistence type="predicted"/>
<evidence type="ECO:0000313" key="2">
    <source>
        <dbReference type="Proteomes" id="UP000636709"/>
    </source>
</evidence>
<comment type="caution">
    <text evidence="1">The sequence shown here is derived from an EMBL/GenBank/DDBJ whole genome shotgun (WGS) entry which is preliminary data.</text>
</comment>
<organism evidence="1 2">
    <name type="scientific">Digitaria exilis</name>
    <dbReference type="NCBI Taxonomy" id="1010633"/>
    <lineage>
        <taxon>Eukaryota</taxon>
        <taxon>Viridiplantae</taxon>
        <taxon>Streptophyta</taxon>
        <taxon>Embryophyta</taxon>
        <taxon>Tracheophyta</taxon>
        <taxon>Spermatophyta</taxon>
        <taxon>Magnoliopsida</taxon>
        <taxon>Liliopsida</taxon>
        <taxon>Poales</taxon>
        <taxon>Poaceae</taxon>
        <taxon>PACMAD clade</taxon>
        <taxon>Panicoideae</taxon>
        <taxon>Panicodae</taxon>
        <taxon>Paniceae</taxon>
        <taxon>Anthephorinae</taxon>
        <taxon>Digitaria</taxon>
    </lineage>
</organism>
<keyword evidence="2" id="KW-1185">Reference proteome</keyword>
<protein>
    <submittedName>
        <fullName evidence="1">Uncharacterized protein</fullName>
    </submittedName>
</protein>
<dbReference type="PANTHER" id="PTHR18868">
    <property type="entry name" value="OS07G0665300 PROTEIN-RELATED"/>
    <property type="match status" value="1"/>
</dbReference>
<sequence length="95" mass="10671">MAAKGRLVDWTGKLNCKFLAYSTCKTTKAGIGGPLVDLSGKFMGMNFYEKNVGTPFLWCTEILSVLASFKKERYDFLSGYSSVCHEKYLGFYNIL</sequence>
<reference evidence="1" key="1">
    <citation type="submission" date="2020-07" db="EMBL/GenBank/DDBJ databases">
        <title>Genome sequence and genetic diversity analysis of an under-domesticated orphan crop, white fonio (Digitaria exilis).</title>
        <authorList>
            <person name="Bennetzen J.L."/>
            <person name="Chen S."/>
            <person name="Ma X."/>
            <person name="Wang X."/>
            <person name="Yssel A.E.J."/>
            <person name="Chaluvadi S.R."/>
            <person name="Johnson M."/>
            <person name="Gangashetty P."/>
            <person name="Hamidou F."/>
            <person name="Sanogo M.D."/>
            <person name="Zwaenepoel A."/>
            <person name="Wallace J."/>
            <person name="Van De Peer Y."/>
            <person name="Van Deynze A."/>
        </authorList>
    </citation>
    <scope>NUCLEOTIDE SEQUENCE</scope>
    <source>
        <tissue evidence="1">Leaves</tissue>
    </source>
</reference>
<dbReference type="AlphaFoldDB" id="A0A834ZZS9"/>
<accession>A0A834ZZS9</accession>
<name>A0A834ZZS9_9POAL</name>
<dbReference type="OrthoDB" id="693262at2759"/>